<proteinExistence type="predicted"/>
<comment type="caution">
    <text evidence="2">The sequence shown here is derived from an EMBL/GenBank/DDBJ whole genome shotgun (WGS) entry which is preliminary data.</text>
</comment>
<evidence type="ECO:0000313" key="3">
    <source>
        <dbReference type="Proteomes" id="UP000297565"/>
    </source>
</evidence>
<accession>A0AAX2S5N7</accession>
<dbReference type="InterPro" id="IPR009826">
    <property type="entry name" value="DNA_circ_N"/>
</dbReference>
<organism evidence="2 3">
    <name type="scientific">Histophilus somni</name>
    <name type="common">Haemophilus somnus</name>
    <dbReference type="NCBI Taxonomy" id="731"/>
    <lineage>
        <taxon>Bacteria</taxon>
        <taxon>Pseudomonadati</taxon>
        <taxon>Pseudomonadota</taxon>
        <taxon>Gammaproteobacteria</taxon>
        <taxon>Pasteurellales</taxon>
        <taxon>Pasteurellaceae</taxon>
        <taxon>Histophilus</taxon>
    </lineage>
</organism>
<evidence type="ECO:0000259" key="1">
    <source>
        <dbReference type="Pfam" id="PF07157"/>
    </source>
</evidence>
<dbReference type="AlphaFoldDB" id="A0AAX2S5N7"/>
<gene>
    <name evidence="2" type="ORF">E2R48_00570</name>
</gene>
<evidence type="ECO:0000313" key="2">
    <source>
        <dbReference type="EMBL" id="TEW31388.1"/>
    </source>
</evidence>
<dbReference type="EMBL" id="SNRV01000001">
    <property type="protein sequence ID" value="TEW31388.1"/>
    <property type="molecule type" value="Genomic_DNA"/>
</dbReference>
<feature type="domain" description="DNA circulation N-terminal" evidence="1">
    <location>
        <begin position="6"/>
        <end position="88"/>
    </location>
</feature>
<protein>
    <submittedName>
        <fullName evidence="2">DNA circularization protein</fullName>
    </submittedName>
</protein>
<name>A0AAX2S5N7_HISSO</name>
<sequence length="455" mass="50498">MARITGKGSFAGVPFLIEDTQSIGGGRRLVKHDFPLKDEGLTEDLGKRTRSYNVACLVIGDDHTKQAEKLIAALEKGKGTLKHPYFKTLDVLVEDFTANYSTSHQRVTRFDITFTPDLEAKAPNKKKNTLFAALDKYNDAINALSDEFAKQLDEVMEFMELLSDNPLTQLVDSALDFVENVFDGIGTVMSSVGDLKNQALGFKNRLTNLMKQPSILAKTLMRLFKFSGFGGVKNAGKTHRTFAPMTAIKQQQILHHLLRDRLDYATNGKTEINNALFKQVINAKKANLPAADILKRYGAGLGQAELGNALLDKMQFDFARLIQATLVTELAKAAVEGLTQSLESDEPLLAKSDVERLIVELDEQFEEVILANADAENWQSYTALDALRLAVIEDLRTRGEQLAKTKRVQLTDSFPALVVQQQHSGSAENWLQLVERNHITHPLFCGGGNHIEVLQ</sequence>
<reference evidence="2 3" key="1">
    <citation type="submission" date="2019-03" db="EMBL/GenBank/DDBJ databases">
        <title>Horizontal Gene Transfer Machinery in Histophilus somni.</title>
        <authorList>
            <person name="Mostafa Nazari M."/>
            <person name="Liljebjelke K."/>
        </authorList>
    </citation>
    <scope>NUCLEOTIDE SEQUENCE [LARGE SCALE GENOMIC DNA]</scope>
    <source>
        <strain evidence="2 3">UOC-EPH-KLM-04</strain>
    </source>
</reference>
<dbReference type="Proteomes" id="UP000297565">
    <property type="component" value="Unassembled WGS sequence"/>
</dbReference>
<dbReference type="RefSeq" id="WP_134244371.1">
    <property type="nucleotide sequence ID" value="NZ_SNRV01000001.1"/>
</dbReference>
<dbReference type="Pfam" id="PF07157">
    <property type="entry name" value="DNA_circ_N"/>
    <property type="match status" value="1"/>
</dbReference>